<dbReference type="EMBL" id="AXCM01004974">
    <property type="status" value="NOT_ANNOTATED_CDS"/>
    <property type="molecule type" value="Genomic_DNA"/>
</dbReference>
<dbReference type="AlphaFoldDB" id="A0A182M951"/>
<reference evidence="3" key="1">
    <citation type="submission" date="2013-09" db="EMBL/GenBank/DDBJ databases">
        <title>The Genome Sequence of Anopheles culicifacies species A.</title>
        <authorList>
            <consortium name="The Broad Institute Genomics Platform"/>
            <person name="Neafsey D.E."/>
            <person name="Besansky N."/>
            <person name="Howell P."/>
            <person name="Walton C."/>
            <person name="Young S.K."/>
            <person name="Zeng Q."/>
            <person name="Gargeya S."/>
            <person name="Fitzgerald M."/>
            <person name="Haas B."/>
            <person name="Abouelleil A."/>
            <person name="Allen A.W."/>
            <person name="Alvarado L."/>
            <person name="Arachchi H.M."/>
            <person name="Berlin A.M."/>
            <person name="Chapman S.B."/>
            <person name="Gainer-Dewar J."/>
            <person name="Goldberg J."/>
            <person name="Griggs A."/>
            <person name="Gujja S."/>
            <person name="Hansen M."/>
            <person name="Howarth C."/>
            <person name="Imamovic A."/>
            <person name="Ireland A."/>
            <person name="Larimer J."/>
            <person name="McCowan C."/>
            <person name="Murphy C."/>
            <person name="Pearson M."/>
            <person name="Poon T.W."/>
            <person name="Priest M."/>
            <person name="Roberts A."/>
            <person name="Saif S."/>
            <person name="Shea T."/>
            <person name="Sisk P."/>
            <person name="Sykes S."/>
            <person name="Wortman J."/>
            <person name="Nusbaum C."/>
            <person name="Birren B."/>
        </authorList>
    </citation>
    <scope>NUCLEOTIDE SEQUENCE [LARGE SCALE GENOMIC DNA]</scope>
    <source>
        <strain evidence="3">A-37</strain>
    </source>
</reference>
<organism evidence="2 3">
    <name type="scientific">Anopheles culicifacies</name>
    <dbReference type="NCBI Taxonomy" id="139723"/>
    <lineage>
        <taxon>Eukaryota</taxon>
        <taxon>Metazoa</taxon>
        <taxon>Ecdysozoa</taxon>
        <taxon>Arthropoda</taxon>
        <taxon>Hexapoda</taxon>
        <taxon>Insecta</taxon>
        <taxon>Pterygota</taxon>
        <taxon>Neoptera</taxon>
        <taxon>Endopterygota</taxon>
        <taxon>Diptera</taxon>
        <taxon>Nematocera</taxon>
        <taxon>Culicoidea</taxon>
        <taxon>Culicidae</taxon>
        <taxon>Anophelinae</taxon>
        <taxon>Anopheles</taxon>
        <taxon>culicifacies species complex</taxon>
    </lineage>
</organism>
<evidence type="ECO:0000313" key="2">
    <source>
        <dbReference type="EnsemblMetazoa" id="ACUA012520-PA"/>
    </source>
</evidence>
<sequence length="125" mass="13534">MSMGGFETDDCWHDHIDDRASLATKRVQNIPGKQHFFGFFLFLVGCSCCAGSVLRITLATSTANGMQATTPMALLPTLLSHTDTLSRGGGLWQSVRDKDRAEMDAIGTSRPIRRSQPVGVVCSVC</sequence>
<keyword evidence="1" id="KW-0812">Transmembrane</keyword>
<accession>A0A182M951</accession>
<dbReference type="Proteomes" id="UP000075883">
    <property type="component" value="Unassembled WGS sequence"/>
</dbReference>
<keyword evidence="3" id="KW-1185">Reference proteome</keyword>
<dbReference type="EnsemblMetazoa" id="ACUA012520-RA">
    <property type="protein sequence ID" value="ACUA012520-PA"/>
    <property type="gene ID" value="ACUA012520"/>
</dbReference>
<evidence type="ECO:0000313" key="3">
    <source>
        <dbReference type="Proteomes" id="UP000075883"/>
    </source>
</evidence>
<proteinExistence type="predicted"/>
<dbReference type="VEuPathDB" id="VectorBase:ACUA012520"/>
<keyword evidence="1" id="KW-0472">Membrane</keyword>
<feature type="transmembrane region" description="Helical" evidence="1">
    <location>
        <begin position="36"/>
        <end position="58"/>
    </location>
</feature>
<name>A0A182M951_9DIPT</name>
<protein>
    <submittedName>
        <fullName evidence="2">Uncharacterized protein</fullName>
    </submittedName>
</protein>
<reference evidence="2" key="2">
    <citation type="submission" date="2020-05" db="UniProtKB">
        <authorList>
            <consortium name="EnsemblMetazoa"/>
        </authorList>
    </citation>
    <scope>IDENTIFICATION</scope>
    <source>
        <strain evidence="2">A-37</strain>
    </source>
</reference>
<keyword evidence="1" id="KW-1133">Transmembrane helix</keyword>
<evidence type="ECO:0000256" key="1">
    <source>
        <dbReference type="SAM" id="Phobius"/>
    </source>
</evidence>